<organism evidence="2">
    <name type="scientific">Anguilla anguilla</name>
    <name type="common">European freshwater eel</name>
    <name type="synonym">Muraena anguilla</name>
    <dbReference type="NCBI Taxonomy" id="7936"/>
    <lineage>
        <taxon>Eukaryota</taxon>
        <taxon>Metazoa</taxon>
        <taxon>Chordata</taxon>
        <taxon>Craniata</taxon>
        <taxon>Vertebrata</taxon>
        <taxon>Euteleostomi</taxon>
        <taxon>Actinopterygii</taxon>
        <taxon>Neopterygii</taxon>
        <taxon>Teleostei</taxon>
        <taxon>Anguilliformes</taxon>
        <taxon>Anguillidae</taxon>
        <taxon>Anguilla</taxon>
    </lineage>
</organism>
<protein>
    <submittedName>
        <fullName evidence="2">Uncharacterized protein</fullName>
    </submittedName>
</protein>
<dbReference type="AlphaFoldDB" id="A0A0E9W3M7"/>
<accession>A0A0E9W3M7</accession>
<proteinExistence type="predicted"/>
<sequence length="22" mass="2323">MTETGPEPTQTVGFWPGFIGLG</sequence>
<reference evidence="2" key="1">
    <citation type="submission" date="2014-11" db="EMBL/GenBank/DDBJ databases">
        <authorList>
            <person name="Amaro Gonzalez C."/>
        </authorList>
    </citation>
    <scope>NUCLEOTIDE SEQUENCE</scope>
</reference>
<feature type="region of interest" description="Disordered" evidence="1">
    <location>
        <begin position="1"/>
        <end position="22"/>
    </location>
</feature>
<evidence type="ECO:0000313" key="2">
    <source>
        <dbReference type="EMBL" id="JAH84891.1"/>
    </source>
</evidence>
<feature type="compositionally biased region" description="Polar residues" evidence="1">
    <location>
        <begin position="1"/>
        <end position="12"/>
    </location>
</feature>
<reference evidence="2" key="2">
    <citation type="journal article" date="2015" name="Fish Shellfish Immunol.">
        <title>Early steps in the European eel (Anguilla anguilla)-Vibrio vulnificus interaction in the gills: Role of the RtxA13 toxin.</title>
        <authorList>
            <person name="Callol A."/>
            <person name="Pajuelo D."/>
            <person name="Ebbesson L."/>
            <person name="Teles M."/>
            <person name="MacKenzie S."/>
            <person name="Amaro C."/>
        </authorList>
    </citation>
    <scope>NUCLEOTIDE SEQUENCE</scope>
</reference>
<evidence type="ECO:0000256" key="1">
    <source>
        <dbReference type="SAM" id="MobiDB-lite"/>
    </source>
</evidence>
<name>A0A0E9W3M7_ANGAN</name>
<dbReference type="EMBL" id="GBXM01023686">
    <property type="protein sequence ID" value="JAH84891.1"/>
    <property type="molecule type" value="Transcribed_RNA"/>
</dbReference>